<evidence type="ECO:0000256" key="5">
    <source>
        <dbReference type="ARBA" id="ARBA00022807"/>
    </source>
</evidence>
<evidence type="ECO:0000259" key="8">
    <source>
        <dbReference type="PROSITE" id="PS51935"/>
    </source>
</evidence>
<evidence type="ECO:0000256" key="3">
    <source>
        <dbReference type="ARBA" id="ARBA00022729"/>
    </source>
</evidence>
<protein>
    <recommendedName>
        <fullName evidence="11">Hydrolase Nlp/P60</fullName>
    </recommendedName>
</protein>
<dbReference type="InterPro" id="IPR038765">
    <property type="entry name" value="Papain-like_cys_pep_sf"/>
</dbReference>
<dbReference type="PANTHER" id="PTHR47053:SF1">
    <property type="entry name" value="MUREIN DD-ENDOPEPTIDASE MEPH-RELATED"/>
    <property type="match status" value="1"/>
</dbReference>
<dbReference type="PROSITE" id="PS51935">
    <property type="entry name" value="NLPC_P60"/>
    <property type="match status" value="1"/>
</dbReference>
<dbReference type="GO" id="GO:0006508">
    <property type="term" value="P:proteolysis"/>
    <property type="evidence" value="ECO:0007669"/>
    <property type="project" value="UniProtKB-KW"/>
</dbReference>
<dbReference type="InterPro" id="IPR000064">
    <property type="entry name" value="NLP_P60_dom"/>
</dbReference>
<dbReference type="PANTHER" id="PTHR47053">
    <property type="entry name" value="MUREIN DD-ENDOPEPTIDASE MEPH-RELATED"/>
    <property type="match status" value="1"/>
</dbReference>
<keyword evidence="10" id="KW-1185">Reference proteome</keyword>
<dbReference type="Gene3D" id="3.90.1720.10">
    <property type="entry name" value="endopeptidase domain like (from Nostoc punctiforme)"/>
    <property type="match status" value="1"/>
</dbReference>
<dbReference type="AlphaFoldDB" id="A0A3L7K2J1"/>
<dbReference type="PROSITE" id="PS51272">
    <property type="entry name" value="SLH"/>
    <property type="match status" value="3"/>
</dbReference>
<dbReference type="Pfam" id="PF00877">
    <property type="entry name" value="NLPC_P60"/>
    <property type="match status" value="1"/>
</dbReference>
<dbReference type="InterPro" id="IPR051202">
    <property type="entry name" value="Peptidase_C40"/>
</dbReference>
<feature type="chain" id="PRO_5018054649" description="Hydrolase Nlp/P60" evidence="6">
    <location>
        <begin position="25"/>
        <end position="326"/>
    </location>
</feature>
<dbReference type="RefSeq" id="WP_121679856.1">
    <property type="nucleotide sequence ID" value="NZ_RCVZ01000003.1"/>
</dbReference>
<feature type="domain" description="SLH" evidence="7">
    <location>
        <begin position="208"/>
        <end position="271"/>
    </location>
</feature>
<keyword evidence="5" id="KW-0788">Thiol protease</keyword>
<feature type="domain" description="SLH" evidence="7">
    <location>
        <begin position="149"/>
        <end position="207"/>
    </location>
</feature>
<keyword evidence="2" id="KW-0645">Protease</keyword>
<dbReference type="Proteomes" id="UP000276770">
    <property type="component" value="Unassembled WGS sequence"/>
</dbReference>
<evidence type="ECO:0000256" key="4">
    <source>
        <dbReference type="ARBA" id="ARBA00022801"/>
    </source>
</evidence>
<evidence type="ECO:0000256" key="6">
    <source>
        <dbReference type="SAM" id="SignalP"/>
    </source>
</evidence>
<feature type="domain" description="NlpC/P60" evidence="8">
    <location>
        <begin position="24"/>
        <end position="146"/>
    </location>
</feature>
<accession>A0A3L7K2J1</accession>
<gene>
    <name evidence="9" type="ORF">D9X91_06970</name>
</gene>
<dbReference type="SUPFAM" id="SSF54001">
    <property type="entry name" value="Cysteine proteinases"/>
    <property type="match status" value="1"/>
</dbReference>
<evidence type="ECO:0000256" key="1">
    <source>
        <dbReference type="ARBA" id="ARBA00007074"/>
    </source>
</evidence>
<feature type="domain" description="SLH" evidence="7">
    <location>
        <begin position="272"/>
        <end position="326"/>
    </location>
</feature>
<feature type="signal peptide" evidence="6">
    <location>
        <begin position="1"/>
        <end position="24"/>
    </location>
</feature>
<dbReference type="OrthoDB" id="9813368at2"/>
<keyword evidence="4" id="KW-0378">Hydrolase</keyword>
<reference evidence="9 10" key="1">
    <citation type="submission" date="2018-10" db="EMBL/GenBank/DDBJ databases">
        <title>Falsibacillus sp. genome draft.</title>
        <authorList>
            <person name="Shi S."/>
        </authorList>
    </citation>
    <scope>NUCLEOTIDE SEQUENCE [LARGE SCALE GENOMIC DNA]</scope>
    <source>
        <strain evidence="9 10">GY 10110</strain>
    </source>
</reference>
<evidence type="ECO:0008006" key="11">
    <source>
        <dbReference type="Google" id="ProtNLM"/>
    </source>
</evidence>
<dbReference type="InterPro" id="IPR001119">
    <property type="entry name" value="SLH_dom"/>
</dbReference>
<evidence type="ECO:0000313" key="9">
    <source>
        <dbReference type="EMBL" id="RLQ96835.1"/>
    </source>
</evidence>
<evidence type="ECO:0000259" key="7">
    <source>
        <dbReference type="PROSITE" id="PS51272"/>
    </source>
</evidence>
<dbReference type="Pfam" id="PF00395">
    <property type="entry name" value="SLH"/>
    <property type="match status" value="2"/>
</dbReference>
<organism evidence="9 10">
    <name type="scientific">Falsibacillus albus</name>
    <dbReference type="NCBI Taxonomy" id="2478915"/>
    <lineage>
        <taxon>Bacteria</taxon>
        <taxon>Bacillati</taxon>
        <taxon>Bacillota</taxon>
        <taxon>Bacilli</taxon>
        <taxon>Bacillales</taxon>
        <taxon>Bacillaceae</taxon>
        <taxon>Falsibacillus</taxon>
    </lineage>
</organism>
<proteinExistence type="inferred from homology"/>
<evidence type="ECO:0000256" key="2">
    <source>
        <dbReference type="ARBA" id="ARBA00022670"/>
    </source>
</evidence>
<dbReference type="EMBL" id="RCVZ01000003">
    <property type="protein sequence ID" value="RLQ96835.1"/>
    <property type="molecule type" value="Genomic_DNA"/>
</dbReference>
<comment type="similarity">
    <text evidence="1">Belongs to the peptidase C40 family.</text>
</comment>
<name>A0A3L7K2J1_9BACI</name>
<comment type="caution">
    <text evidence="9">The sequence shown here is derived from an EMBL/GenBank/DDBJ whole genome shotgun (WGS) entry which is preliminary data.</text>
</comment>
<keyword evidence="3 6" id="KW-0732">Signal</keyword>
<sequence length="326" mass="35539">MKKIIKLLIPALLLLLLPFHNAEAASGSDIVDYSKKYIGVPYVFGGTSPHGFDCSGFLYYTYSHFGITLPRMSSDQATVGEKVAKANLQPGDLVFFADTYKAGVSHSGIYIGNNQFISATSSSGVKIDSLSNVYWGPRFVYGKRLSQISNGLFTDLPTDHPAYEAIKVLNSKNIINGFANDEFRPNNPVTRGQASAIVNRILKLKADDLHSFPDVATGSTFAADIAAIKETGIIQGFPDGTFRPGAYLSRAQMAVILDRAFKTEEKTGVTQASNVYQDVAPSSWAYDAIVSLYYLDKTTMYKTDNFRGASNATRADFSAAVYNSKF</sequence>
<dbReference type="GO" id="GO:0008234">
    <property type="term" value="F:cysteine-type peptidase activity"/>
    <property type="evidence" value="ECO:0007669"/>
    <property type="project" value="UniProtKB-KW"/>
</dbReference>
<evidence type="ECO:0000313" key="10">
    <source>
        <dbReference type="Proteomes" id="UP000276770"/>
    </source>
</evidence>